<evidence type="ECO:0000313" key="1">
    <source>
        <dbReference type="EMBL" id="MBS4221393.1"/>
    </source>
</evidence>
<reference evidence="1 2" key="1">
    <citation type="submission" date="2021-05" db="EMBL/GenBank/DDBJ databases">
        <title>Novel Bacillus species.</title>
        <authorList>
            <person name="Liu G."/>
        </authorList>
    </citation>
    <scope>NUCLEOTIDE SEQUENCE [LARGE SCALE GENOMIC DNA]</scope>
    <source>
        <strain evidence="1 2">FJAT-49682</strain>
    </source>
</reference>
<evidence type="ECO:0008006" key="3">
    <source>
        <dbReference type="Google" id="ProtNLM"/>
    </source>
</evidence>
<proteinExistence type="predicted"/>
<sequence>MWFDGFFEEVEGVLERVDDINKIVWVRERSNDLHKIDYEKITSVEFID</sequence>
<accession>A0A942UMB2</accession>
<gene>
    <name evidence="1" type="ORF">KHA91_01315</name>
</gene>
<dbReference type="EMBL" id="JAGYPN010000001">
    <property type="protein sequence ID" value="MBS4221393.1"/>
    <property type="molecule type" value="Genomic_DNA"/>
</dbReference>
<comment type="caution">
    <text evidence="1">The sequence shown here is derived from an EMBL/GenBank/DDBJ whole genome shotgun (WGS) entry which is preliminary data.</text>
</comment>
<evidence type="ECO:0000313" key="2">
    <source>
        <dbReference type="Proteomes" id="UP000676456"/>
    </source>
</evidence>
<dbReference type="Proteomes" id="UP000676456">
    <property type="component" value="Unassembled WGS sequence"/>
</dbReference>
<name>A0A942UMB2_9BACI</name>
<organism evidence="1 2">
    <name type="scientific">Lederbergia citrea</name>
    <dbReference type="NCBI Taxonomy" id="2833581"/>
    <lineage>
        <taxon>Bacteria</taxon>
        <taxon>Bacillati</taxon>
        <taxon>Bacillota</taxon>
        <taxon>Bacilli</taxon>
        <taxon>Bacillales</taxon>
        <taxon>Bacillaceae</taxon>
        <taxon>Lederbergia</taxon>
    </lineage>
</organism>
<dbReference type="AlphaFoldDB" id="A0A942UMB2"/>
<protein>
    <recommendedName>
        <fullName evidence="3">YolD-like family protein</fullName>
    </recommendedName>
</protein>
<keyword evidence="2" id="KW-1185">Reference proteome</keyword>